<dbReference type="PROSITE" id="PS01124">
    <property type="entry name" value="HTH_ARAC_FAMILY_2"/>
    <property type="match status" value="1"/>
</dbReference>
<keyword evidence="1" id="KW-0805">Transcription regulation</keyword>
<dbReference type="Gene3D" id="1.10.10.60">
    <property type="entry name" value="Homeodomain-like"/>
    <property type="match status" value="1"/>
</dbReference>
<name>A0ABT4Y7G8_METRE</name>
<gene>
    <name evidence="5" type="ORF">NNO07_16195</name>
</gene>
<evidence type="ECO:0000259" key="4">
    <source>
        <dbReference type="PROSITE" id="PS01124"/>
    </source>
</evidence>
<keyword evidence="6" id="KW-1185">Reference proteome</keyword>
<comment type="caution">
    <text evidence="5">The sequence shown here is derived from an EMBL/GenBank/DDBJ whole genome shotgun (WGS) entry which is preliminary data.</text>
</comment>
<dbReference type="InterPro" id="IPR018060">
    <property type="entry name" value="HTH_AraC"/>
</dbReference>
<proteinExistence type="predicted"/>
<dbReference type="PANTHER" id="PTHR47894:SF4">
    <property type="entry name" value="HTH-TYPE TRANSCRIPTIONAL REGULATOR GADX"/>
    <property type="match status" value="1"/>
</dbReference>
<keyword evidence="3" id="KW-0804">Transcription</keyword>
<dbReference type="Pfam" id="PF12625">
    <property type="entry name" value="Arabinose_bd"/>
    <property type="match status" value="1"/>
</dbReference>
<dbReference type="PANTHER" id="PTHR47894">
    <property type="entry name" value="HTH-TYPE TRANSCRIPTIONAL REGULATOR GADX"/>
    <property type="match status" value="1"/>
</dbReference>
<dbReference type="RefSeq" id="WP_190828249.1">
    <property type="nucleotide sequence ID" value="NZ_JANEWF010000018.1"/>
</dbReference>
<keyword evidence="2" id="KW-0238">DNA-binding</keyword>
<sequence>MTSFVRGIALLGFDEFALGQGLDSQALLAEAGLPADTRDGLISGLKFNALLELCARRSGNPLFGLQLGLQQGSQALGGLLYLIQSTRTVGDALQALVQYFHVHSSGAELHLERQGNQARFLYEVIDGDATSVRQTVELAMGMGAQLMQGLLDQAWKPDALWLRHPAASESGAYRRLLGVTPRFDSPINAWTFDAALLKAPLSATDERFQQFARRHLEELARMSVQELPAYVQKLLRQGLPEGRISIEHVAEHMQLSPRTLQRYLQAEGTGFQELLDQTRQAMATRYLCDSSIKLTQLAALLGYADLSAFSRAFTRWYGVGPQKWKQRVKQTQGLAESVAAPHQPLAHGR</sequence>
<dbReference type="SMART" id="SM00342">
    <property type="entry name" value="HTH_ARAC"/>
    <property type="match status" value="1"/>
</dbReference>
<evidence type="ECO:0000256" key="2">
    <source>
        <dbReference type="ARBA" id="ARBA00023125"/>
    </source>
</evidence>
<feature type="domain" description="HTH araC/xylS-type" evidence="4">
    <location>
        <begin position="225"/>
        <end position="327"/>
    </location>
</feature>
<dbReference type="SUPFAM" id="SSF46689">
    <property type="entry name" value="Homeodomain-like"/>
    <property type="match status" value="1"/>
</dbReference>
<dbReference type="Proteomes" id="UP001211689">
    <property type="component" value="Unassembled WGS sequence"/>
</dbReference>
<reference evidence="5 6" key="1">
    <citation type="submission" date="2022-07" db="EMBL/GenBank/DDBJ databases">
        <title>Genome Analysis of Selected Gammaproteobacteria from Nigerian Food snails.</title>
        <authorList>
            <person name="Okafor A.C."/>
        </authorList>
    </citation>
    <scope>NUCLEOTIDE SEQUENCE [LARGE SCALE GENOMIC DNA]</scope>
    <source>
        <strain evidence="5 6">Awg 2</strain>
    </source>
</reference>
<evidence type="ECO:0000256" key="1">
    <source>
        <dbReference type="ARBA" id="ARBA00023015"/>
    </source>
</evidence>
<evidence type="ECO:0000256" key="3">
    <source>
        <dbReference type="ARBA" id="ARBA00023163"/>
    </source>
</evidence>
<organism evidence="5 6">
    <name type="scientific">Metapseudomonas resinovorans</name>
    <name type="common">Pseudomonas resinovorans</name>
    <dbReference type="NCBI Taxonomy" id="53412"/>
    <lineage>
        <taxon>Bacteria</taxon>
        <taxon>Pseudomonadati</taxon>
        <taxon>Pseudomonadota</taxon>
        <taxon>Gammaproteobacteria</taxon>
        <taxon>Pseudomonadales</taxon>
        <taxon>Pseudomonadaceae</taxon>
        <taxon>Metapseudomonas</taxon>
    </lineage>
</organism>
<evidence type="ECO:0000313" key="6">
    <source>
        <dbReference type="Proteomes" id="UP001211689"/>
    </source>
</evidence>
<evidence type="ECO:0000313" key="5">
    <source>
        <dbReference type="EMBL" id="MDA8484614.1"/>
    </source>
</evidence>
<dbReference type="Pfam" id="PF12833">
    <property type="entry name" value="HTH_18"/>
    <property type="match status" value="1"/>
</dbReference>
<dbReference type="InterPro" id="IPR032687">
    <property type="entry name" value="AraC-type_N"/>
</dbReference>
<dbReference type="EMBL" id="JANEWF010000018">
    <property type="protein sequence ID" value="MDA8484614.1"/>
    <property type="molecule type" value="Genomic_DNA"/>
</dbReference>
<protein>
    <submittedName>
        <fullName evidence="5">AraC family transcriptional regulator</fullName>
    </submittedName>
</protein>
<accession>A0ABT4Y7G8</accession>
<dbReference type="InterPro" id="IPR009057">
    <property type="entry name" value="Homeodomain-like_sf"/>
</dbReference>